<dbReference type="InterPro" id="IPR036388">
    <property type="entry name" value="WH-like_DNA-bd_sf"/>
</dbReference>
<name>A0A640TRD2_STRNI</name>
<proteinExistence type="predicted"/>
<dbReference type="AlphaFoldDB" id="A0A640TRD2"/>
<dbReference type="SUPFAM" id="SSF46894">
    <property type="entry name" value="C-terminal effector domain of the bipartite response regulators"/>
    <property type="match status" value="1"/>
</dbReference>
<gene>
    <name evidence="2" type="ORF">Sliba_62030</name>
</gene>
<feature type="domain" description="HTH luxR-type" evidence="1">
    <location>
        <begin position="9"/>
        <end position="65"/>
    </location>
</feature>
<protein>
    <recommendedName>
        <fullName evidence="1">HTH luxR-type domain-containing protein</fullName>
    </recommendedName>
</protein>
<dbReference type="Gene3D" id="1.10.10.10">
    <property type="entry name" value="Winged helix-like DNA-binding domain superfamily/Winged helix DNA-binding domain"/>
    <property type="match status" value="1"/>
</dbReference>
<dbReference type="Proteomes" id="UP000429552">
    <property type="component" value="Unassembled WGS sequence"/>
</dbReference>
<dbReference type="InterPro" id="IPR016032">
    <property type="entry name" value="Sig_transdc_resp-reg_C-effctor"/>
</dbReference>
<sequence length="102" mass="11083">MPVQPPPAAPPLTPEEKVLAFVAPGQTNAEITTTAGLVEETVQDRLHRLRSKLGTSSRVCLVGTAHRETRRWRLLSEMGASCRVLCVGLGRGWRPLADREGA</sequence>
<dbReference type="GO" id="GO:0006355">
    <property type="term" value="P:regulation of DNA-templated transcription"/>
    <property type="evidence" value="ECO:0007669"/>
    <property type="project" value="InterPro"/>
</dbReference>
<dbReference type="GO" id="GO:0003677">
    <property type="term" value="F:DNA binding"/>
    <property type="evidence" value="ECO:0007669"/>
    <property type="project" value="InterPro"/>
</dbReference>
<comment type="caution">
    <text evidence="2">The sequence shown here is derived from an EMBL/GenBank/DDBJ whole genome shotgun (WGS) entry which is preliminary data.</text>
</comment>
<evidence type="ECO:0000313" key="2">
    <source>
        <dbReference type="EMBL" id="GFE25750.1"/>
    </source>
</evidence>
<dbReference type="EMBL" id="BLIP01000002">
    <property type="protein sequence ID" value="GFE25750.1"/>
    <property type="molecule type" value="Genomic_DNA"/>
</dbReference>
<evidence type="ECO:0000259" key="1">
    <source>
        <dbReference type="SMART" id="SM00421"/>
    </source>
</evidence>
<dbReference type="Pfam" id="PF00196">
    <property type="entry name" value="GerE"/>
    <property type="match status" value="1"/>
</dbReference>
<evidence type="ECO:0000313" key="3">
    <source>
        <dbReference type="Proteomes" id="UP000429552"/>
    </source>
</evidence>
<organism evidence="2 3">
    <name type="scientific">Streptomyces nigrescens</name>
    <dbReference type="NCBI Taxonomy" id="1920"/>
    <lineage>
        <taxon>Bacteria</taxon>
        <taxon>Bacillati</taxon>
        <taxon>Actinomycetota</taxon>
        <taxon>Actinomycetes</taxon>
        <taxon>Kitasatosporales</taxon>
        <taxon>Streptomycetaceae</taxon>
        <taxon>Streptomyces</taxon>
    </lineage>
</organism>
<dbReference type="SMART" id="SM00421">
    <property type="entry name" value="HTH_LUXR"/>
    <property type="match status" value="1"/>
</dbReference>
<reference evidence="2 3" key="1">
    <citation type="submission" date="2019-12" db="EMBL/GenBank/DDBJ databases">
        <title>Whole genome shotgun sequence of Streptomyces libani subsp. libani NBRC 13452.</title>
        <authorList>
            <person name="Ichikawa N."/>
            <person name="Kimura A."/>
            <person name="Kitahashi Y."/>
            <person name="Komaki H."/>
            <person name="Tamura T."/>
        </authorList>
    </citation>
    <scope>NUCLEOTIDE SEQUENCE [LARGE SCALE GENOMIC DNA]</scope>
    <source>
        <strain evidence="2 3">NBRC 13452</strain>
    </source>
</reference>
<accession>A0A640TRD2</accession>
<dbReference type="InterPro" id="IPR000792">
    <property type="entry name" value="Tscrpt_reg_LuxR_C"/>
</dbReference>
<dbReference type="RefSeq" id="WP_371874935.1">
    <property type="nucleotide sequence ID" value="NZ_BLIP01000002.1"/>
</dbReference>